<dbReference type="AlphaFoldDB" id="A0A1H3DFF2"/>
<evidence type="ECO:0000313" key="4">
    <source>
        <dbReference type="Proteomes" id="UP000198921"/>
    </source>
</evidence>
<feature type="region of interest" description="Disordered" evidence="1">
    <location>
        <begin position="165"/>
        <end position="184"/>
    </location>
</feature>
<accession>A0A1H3DFF2</accession>
<dbReference type="STRING" id="1137993.SAMN05660209_00964"/>
<evidence type="ECO:0000313" key="3">
    <source>
        <dbReference type="EMBL" id="SDX64878.1"/>
    </source>
</evidence>
<organism evidence="3 4">
    <name type="scientific">Geodermatophilus africanus</name>
    <dbReference type="NCBI Taxonomy" id="1137993"/>
    <lineage>
        <taxon>Bacteria</taxon>
        <taxon>Bacillati</taxon>
        <taxon>Actinomycetota</taxon>
        <taxon>Actinomycetes</taxon>
        <taxon>Geodermatophilales</taxon>
        <taxon>Geodermatophilaceae</taxon>
        <taxon>Geodermatophilus</taxon>
    </lineage>
</organism>
<sequence>MRRTILPTAAVVAAVVGLPGVASAETTTSYVVPLDLTVVASPNTCPNPLLTDFCGYTRGTGTVGIAPGAPDAASGTDHLVISTPDGNAKAYALSYEFAGTPLSDIETLGYRSYVAQVNPAEPRQAPALNIEVDRNGGTLQPGDYAVLVWEPVYTAESTDARRWITRSPSTSDGGWWSPANRSTTQLPQPLGFPQEEATWEQVQAGLQNATVLGIGVNQGGGNPGLLAQVDLLQVNGTVHDFETELPYPTAKEQCRKNGWAEFTAPGFRNQGQCVSWVARRSGDA</sequence>
<reference evidence="4" key="1">
    <citation type="submission" date="2016-10" db="EMBL/GenBank/DDBJ databases">
        <authorList>
            <person name="Varghese N."/>
            <person name="Submissions S."/>
        </authorList>
    </citation>
    <scope>NUCLEOTIDE SEQUENCE [LARGE SCALE GENOMIC DNA]</scope>
    <source>
        <strain evidence="4">DSM 45422</strain>
    </source>
</reference>
<evidence type="ECO:0000256" key="2">
    <source>
        <dbReference type="SAM" id="SignalP"/>
    </source>
</evidence>
<dbReference type="RefSeq" id="WP_139263473.1">
    <property type="nucleotide sequence ID" value="NZ_FNOT01000002.1"/>
</dbReference>
<feature type="signal peptide" evidence="2">
    <location>
        <begin position="1"/>
        <end position="24"/>
    </location>
</feature>
<dbReference type="EMBL" id="FNOT01000002">
    <property type="protein sequence ID" value="SDX64878.1"/>
    <property type="molecule type" value="Genomic_DNA"/>
</dbReference>
<gene>
    <name evidence="3" type="ORF">SAMN05660209_00964</name>
</gene>
<protein>
    <recommendedName>
        <fullName evidence="5">Secreted protein</fullName>
    </recommendedName>
</protein>
<proteinExistence type="predicted"/>
<dbReference type="OrthoDB" id="5184507at2"/>
<keyword evidence="4" id="KW-1185">Reference proteome</keyword>
<dbReference type="Proteomes" id="UP000198921">
    <property type="component" value="Unassembled WGS sequence"/>
</dbReference>
<evidence type="ECO:0000256" key="1">
    <source>
        <dbReference type="SAM" id="MobiDB-lite"/>
    </source>
</evidence>
<keyword evidence="2" id="KW-0732">Signal</keyword>
<feature type="chain" id="PRO_5011439036" description="Secreted protein" evidence="2">
    <location>
        <begin position="25"/>
        <end position="284"/>
    </location>
</feature>
<evidence type="ECO:0008006" key="5">
    <source>
        <dbReference type="Google" id="ProtNLM"/>
    </source>
</evidence>
<name>A0A1H3DFF2_9ACTN</name>